<sequence length="187" mass="22137">MKNLSILIILLMTEKKNTKAGDLVEEGLKEEGLKEEGLKRLKEEGLKEEGLKEDINFSLFILKEYVLLTLEHRDKKGFFSCLDENRYPQKSLELNEIFFFFNQIFPRKRESFLAEIEKIRDISAVESGLISRFFEIFHQDQEYLMEEGTFAYKNPNFSEEKAKTKLESLLNERELWQCLHEKLASKI</sequence>
<protein>
    <submittedName>
        <fullName evidence="1">31274_t:CDS:1</fullName>
    </submittedName>
</protein>
<gene>
    <name evidence="1" type="ORF">GMARGA_LOCUS2139</name>
</gene>
<dbReference type="Proteomes" id="UP000789901">
    <property type="component" value="Unassembled WGS sequence"/>
</dbReference>
<name>A0ABM8W1C5_GIGMA</name>
<organism evidence="1 2">
    <name type="scientific">Gigaspora margarita</name>
    <dbReference type="NCBI Taxonomy" id="4874"/>
    <lineage>
        <taxon>Eukaryota</taxon>
        <taxon>Fungi</taxon>
        <taxon>Fungi incertae sedis</taxon>
        <taxon>Mucoromycota</taxon>
        <taxon>Glomeromycotina</taxon>
        <taxon>Glomeromycetes</taxon>
        <taxon>Diversisporales</taxon>
        <taxon>Gigasporaceae</taxon>
        <taxon>Gigaspora</taxon>
    </lineage>
</organism>
<keyword evidence="2" id="KW-1185">Reference proteome</keyword>
<comment type="caution">
    <text evidence="1">The sequence shown here is derived from an EMBL/GenBank/DDBJ whole genome shotgun (WGS) entry which is preliminary data.</text>
</comment>
<accession>A0ABM8W1C5</accession>
<reference evidence="1 2" key="1">
    <citation type="submission" date="2021-06" db="EMBL/GenBank/DDBJ databases">
        <authorList>
            <person name="Kallberg Y."/>
            <person name="Tangrot J."/>
            <person name="Rosling A."/>
        </authorList>
    </citation>
    <scope>NUCLEOTIDE SEQUENCE [LARGE SCALE GENOMIC DNA]</scope>
    <source>
        <strain evidence="1 2">120-4 pot B 10/14</strain>
    </source>
</reference>
<evidence type="ECO:0000313" key="1">
    <source>
        <dbReference type="EMBL" id="CAG8499729.1"/>
    </source>
</evidence>
<evidence type="ECO:0000313" key="2">
    <source>
        <dbReference type="Proteomes" id="UP000789901"/>
    </source>
</evidence>
<dbReference type="EMBL" id="CAJVQB010000644">
    <property type="protein sequence ID" value="CAG8499729.1"/>
    <property type="molecule type" value="Genomic_DNA"/>
</dbReference>
<proteinExistence type="predicted"/>